<organism evidence="2 3">
    <name type="scientific">Ceratodon purpureus</name>
    <name type="common">Fire moss</name>
    <name type="synonym">Dicranum purpureum</name>
    <dbReference type="NCBI Taxonomy" id="3225"/>
    <lineage>
        <taxon>Eukaryota</taxon>
        <taxon>Viridiplantae</taxon>
        <taxon>Streptophyta</taxon>
        <taxon>Embryophyta</taxon>
        <taxon>Bryophyta</taxon>
        <taxon>Bryophytina</taxon>
        <taxon>Bryopsida</taxon>
        <taxon>Dicranidae</taxon>
        <taxon>Pseudoditrichales</taxon>
        <taxon>Ditrichaceae</taxon>
        <taxon>Ceratodon</taxon>
    </lineage>
</organism>
<dbReference type="AlphaFoldDB" id="A0A8T0HTF1"/>
<protein>
    <submittedName>
        <fullName evidence="2">Uncharacterized protein</fullName>
    </submittedName>
</protein>
<feature type="region of interest" description="Disordered" evidence="1">
    <location>
        <begin position="1"/>
        <end position="42"/>
    </location>
</feature>
<feature type="compositionally biased region" description="Basic and acidic residues" evidence="1">
    <location>
        <begin position="268"/>
        <end position="277"/>
    </location>
</feature>
<dbReference type="EMBL" id="CM026426">
    <property type="protein sequence ID" value="KAG0574292.1"/>
    <property type="molecule type" value="Genomic_DNA"/>
</dbReference>
<feature type="compositionally biased region" description="Polar residues" evidence="1">
    <location>
        <begin position="135"/>
        <end position="148"/>
    </location>
</feature>
<name>A0A8T0HTF1_CERPU</name>
<keyword evidence="3" id="KW-1185">Reference proteome</keyword>
<gene>
    <name evidence="2" type="ORF">KC19_VG251300</name>
</gene>
<feature type="compositionally biased region" description="Basic and acidic residues" evidence="1">
    <location>
        <begin position="284"/>
        <end position="294"/>
    </location>
</feature>
<accession>A0A8T0HTF1</accession>
<feature type="compositionally biased region" description="Low complexity" evidence="1">
    <location>
        <begin position="1"/>
        <end position="13"/>
    </location>
</feature>
<evidence type="ECO:0000313" key="2">
    <source>
        <dbReference type="EMBL" id="KAG0574292.1"/>
    </source>
</evidence>
<evidence type="ECO:0000256" key="1">
    <source>
        <dbReference type="SAM" id="MobiDB-lite"/>
    </source>
</evidence>
<reference evidence="2" key="1">
    <citation type="submission" date="2020-06" db="EMBL/GenBank/DDBJ databases">
        <title>WGS assembly of Ceratodon purpureus strain R40.</title>
        <authorList>
            <person name="Carey S.B."/>
            <person name="Jenkins J."/>
            <person name="Shu S."/>
            <person name="Lovell J.T."/>
            <person name="Sreedasyam A."/>
            <person name="Maumus F."/>
            <person name="Tiley G.P."/>
            <person name="Fernandez-Pozo N."/>
            <person name="Barry K."/>
            <person name="Chen C."/>
            <person name="Wang M."/>
            <person name="Lipzen A."/>
            <person name="Daum C."/>
            <person name="Saski C.A."/>
            <person name="Payton A.C."/>
            <person name="Mcbreen J.C."/>
            <person name="Conrad R.E."/>
            <person name="Kollar L.M."/>
            <person name="Olsson S."/>
            <person name="Huttunen S."/>
            <person name="Landis J.B."/>
            <person name="Wickett N.J."/>
            <person name="Johnson M.G."/>
            <person name="Rensing S.A."/>
            <person name="Grimwood J."/>
            <person name="Schmutz J."/>
            <person name="Mcdaniel S.F."/>
        </authorList>
    </citation>
    <scope>NUCLEOTIDE SEQUENCE</scope>
    <source>
        <strain evidence="2">R40</strain>
    </source>
</reference>
<proteinExistence type="predicted"/>
<feature type="region of interest" description="Disordered" evidence="1">
    <location>
        <begin position="223"/>
        <end position="294"/>
    </location>
</feature>
<feature type="region of interest" description="Disordered" evidence="1">
    <location>
        <begin position="130"/>
        <end position="177"/>
    </location>
</feature>
<sequence>MSDSSLSPVSSPSGEDAGNIAQGDPAADEGRSEANADATLDNNREEIIASAHGSRSAEDISNQNVISTGFTATKVDCCVCVKGAGEGKGRRSVPSWSALKFHAETMNRMLLTRNRYAVLRAGQDVIDLTDDNAPHNVTTDSSAKNNEASDGVQELAPAGSSEALCNESNTVPKRPREIPMFPNFRSVPVPRFTPLQKWEFLNGLPVDGVEDVEKWAVDVGLLEEDPDSSDPKKKRKTMAGLEPPKYGTSSRTFEIEACLEEETNANDAEEKKDDEVHASTSSRKGKEKEDNLNQ</sequence>
<comment type="caution">
    <text evidence="2">The sequence shown here is derived from an EMBL/GenBank/DDBJ whole genome shotgun (WGS) entry which is preliminary data.</text>
</comment>
<dbReference type="Proteomes" id="UP000822688">
    <property type="component" value="Chromosome V"/>
</dbReference>
<evidence type="ECO:0000313" key="3">
    <source>
        <dbReference type="Proteomes" id="UP000822688"/>
    </source>
</evidence>